<keyword evidence="1" id="KW-1133">Transmembrane helix</keyword>
<reference evidence="3 4" key="1">
    <citation type="journal article" date="2015" name="Nature">
        <title>rRNA introns, odd ribosomes, and small enigmatic genomes across a large radiation of phyla.</title>
        <authorList>
            <person name="Brown C.T."/>
            <person name="Hug L.A."/>
            <person name="Thomas B.C."/>
            <person name="Sharon I."/>
            <person name="Castelle C.J."/>
            <person name="Singh A."/>
            <person name="Wilkins M.J."/>
            <person name="Williams K.H."/>
            <person name="Banfield J.F."/>
        </authorList>
    </citation>
    <scope>NUCLEOTIDE SEQUENCE [LARGE SCALE GENOMIC DNA]</scope>
</reference>
<gene>
    <name evidence="3" type="ORF">UW92_C0021G0002</name>
</gene>
<dbReference type="Pfam" id="PF00188">
    <property type="entry name" value="CAP"/>
    <property type="match status" value="1"/>
</dbReference>
<accession>A0A0G1P3I3</accession>
<keyword evidence="1" id="KW-0812">Transmembrane</keyword>
<dbReference type="Proteomes" id="UP000033966">
    <property type="component" value="Unassembled WGS sequence"/>
</dbReference>
<comment type="caution">
    <text evidence="3">The sequence shown here is derived from an EMBL/GenBank/DDBJ whole genome shotgun (WGS) entry which is preliminary data.</text>
</comment>
<dbReference type="Gene3D" id="3.40.33.10">
    <property type="entry name" value="CAP"/>
    <property type="match status" value="1"/>
</dbReference>
<keyword evidence="1" id="KW-0472">Membrane</keyword>
<dbReference type="SUPFAM" id="SSF55797">
    <property type="entry name" value="PR-1-like"/>
    <property type="match status" value="1"/>
</dbReference>
<feature type="transmembrane region" description="Helical" evidence="1">
    <location>
        <begin position="21"/>
        <end position="47"/>
    </location>
</feature>
<name>A0A0G1P3I3_9BACT</name>
<feature type="transmembrane region" description="Helical" evidence="1">
    <location>
        <begin position="255"/>
        <end position="277"/>
    </location>
</feature>
<feature type="domain" description="SCP" evidence="2">
    <location>
        <begin position="65"/>
        <end position="169"/>
    </location>
</feature>
<dbReference type="InterPro" id="IPR035940">
    <property type="entry name" value="CAP_sf"/>
</dbReference>
<dbReference type="EMBL" id="LCKF01000021">
    <property type="protein sequence ID" value="KKT90954.1"/>
    <property type="molecule type" value="Genomic_DNA"/>
</dbReference>
<proteinExistence type="predicted"/>
<feature type="transmembrane region" description="Helical" evidence="1">
    <location>
        <begin position="284"/>
        <end position="305"/>
    </location>
</feature>
<protein>
    <submittedName>
        <fullName evidence="3">Transporter</fullName>
    </submittedName>
</protein>
<dbReference type="PANTHER" id="PTHR31157">
    <property type="entry name" value="SCP DOMAIN-CONTAINING PROTEIN"/>
    <property type="match status" value="1"/>
</dbReference>
<sequence length="313" mass="34437">MFQWLKKYFIPHEGNDHQPHILRIQSIVVFFSVVLFLEVIFLVQALFITTGASYFSAILPRAVTSLTNVQRSEVREMPLVQSTILAEAARLKAEDMATNGYFAHMSPQGKTPWYWFQKVGYHFRYAGENLAVNFVDSGDVVNAWMASVDHRDNILNADFTEIGVGVAKGVYEGRQALFVAQLFGTPLSAEIANGKETVVALNTPNIPSQAQVSEGGAEVKGASGVTENIPPVVASTSKSPFFMEEIFASPHSMNIFLYLVLGTIVLLGLVLTVFVKIKIQHPPLIAHAALLLIVLGSFLVLNQYLSLAHAQIF</sequence>
<evidence type="ECO:0000313" key="3">
    <source>
        <dbReference type="EMBL" id="KKT90954.1"/>
    </source>
</evidence>
<evidence type="ECO:0000256" key="1">
    <source>
        <dbReference type="SAM" id="Phobius"/>
    </source>
</evidence>
<evidence type="ECO:0000313" key="4">
    <source>
        <dbReference type="Proteomes" id="UP000033966"/>
    </source>
</evidence>
<dbReference type="PANTHER" id="PTHR31157:SF1">
    <property type="entry name" value="SCP DOMAIN-CONTAINING PROTEIN"/>
    <property type="match status" value="1"/>
</dbReference>
<organism evidence="3 4">
    <name type="scientific">Candidatus Jorgensenbacteria bacterium GW2011_GWA2_45_13</name>
    <dbReference type="NCBI Taxonomy" id="1618662"/>
    <lineage>
        <taxon>Bacteria</taxon>
        <taxon>Candidatus Joergenseniibacteriota</taxon>
    </lineage>
</organism>
<dbReference type="AlphaFoldDB" id="A0A0G1P3I3"/>
<dbReference type="InterPro" id="IPR014044">
    <property type="entry name" value="CAP_dom"/>
</dbReference>
<dbReference type="CDD" id="cd05379">
    <property type="entry name" value="CAP_bacterial"/>
    <property type="match status" value="1"/>
</dbReference>
<evidence type="ECO:0000259" key="2">
    <source>
        <dbReference type="Pfam" id="PF00188"/>
    </source>
</evidence>